<dbReference type="PANTHER" id="PTHR10989:SF16">
    <property type="entry name" value="AT02829P-RELATED"/>
    <property type="match status" value="1"/>
</dbReference>
<comment type="subcellular location">
    <subcellularLocation>
        <location evidence="1">Endomembrane system</location>
        <topology evidence="1">Multi-pass membrane protein</topology>
    </subcellularLocation>
</comment>
<feature type="transmembrane region" description="Helical" evidence="5">
    <location>
        <begin position="9"/>
        <end position="26"/>
    </location>
</feature>
<name>A0A4Q2DIE5_9AGAR</name>
<dbReference type="GO" id="GO:0016020">
    <property type="term" value="C:membrane"/>
    <property type="evidence" value="ECO:0007669"/>
    <property type="project" value="InterPro"/>
</dbReference>
<evidence type="ECO:0008006" key="8">
    <source>
        <dbReference type="Google" id="ProtNLM"/>
    </source>
</evidence>
<dbReference type="Proteomes" id="UP000290288">
    <property type="component" value="Unassembled WGS sequence"/>
</dbReference>
<organism evidence="6 7">
    <name type="scientific">Candolleomyces aberdarensis</name>
    <dbReference type="NCBI Taxonomy" id="2316362"/>
    <lineage>
        <taxon>Eukaryota</taxon>
        <taxon>Fungi</taxon>
        <taxon>Dikarya</taxon>
        <taxon>Basidiomycota</taxon>
        <taxon>Agaricomycotina</taxon>
        <taxon>Agaricomycetes</taxon>
        <taxon>Agaricomycetidae</taxon>
        <taxon>Agaricales</taxon>
        <taxon>Agaricineae</taxon>
        <taxon>Psathyrellaceae</taxon>
        <taxon>Candolleomyces</taxon>
    </lineage>
</organism>
<accession>A0A4Q2DIE5</accession>
<dbReference type="InterPro" id="IPR006838">
    <property type="entry name" value="ADTRP_AIG1"/>
</dbReference>
<comment type="caution">
    <text evidence="6">The sequence shown here is derived from an EMBL/GenBank/DDBJ whole genome shotgun (WGS) entry which is preliminary data.</text>
</comment>
<keyword evidence="3 5" id="KW-1133">Transmembrane helix</keyword>
<evidence type="ECO:0000313" key="7">
    <source>
        <dbReference type="Proteomes" id="UP000290288"/>
    </source>
</evidence>
<dbReference type="OrthoDB" id="1898221at2759"/>
<sequence length="232" mass="25542">MASSSVLKSSFRLVAAAFMISGYVRVRNLLIDAVISDQYGGHSQYLTMQGLAIAVATMLTGVVVDLLPFLSFLRVLRRYLFVTAMPLAVVITSIYWTLLLLFPKLIVVQDFSQPGSPSSSSEAPKPFYLPLSIDLALHACPAIALMVDFFAFESKYTASEVKYAVPAIVACYCVFYGSWVEYCATKNNGIFPYPFLTHSPLPGRIAIYVGASLLAVVSFRFLNWLHPRSVGQ</sequence>
<evidence type="ECO:0000256" key="5">
    <source>
        <dbReference type="SAM" id="Phobius"/>
    </source>
</evidence>
<dbReference type="PANTHER" id="PTHR10989">
    <property type="entry name" value="ANDROGEN-INDUCED PROTEIN 1-RELATED"/>
    <property type="match status" value="1"/>
</dbReference>
<dbReference type="AlphaFoldDB" id="A0A4Q2DIE5"/>
<reference evidence="6 7" key="1">
    <citation type="submission" date="2019-01" db="EMBL/GenBank/DDBJ databases">
        <title>Draft genome sequence of Psathyrella aberdarensis IHI B618.</title>
        <authorList>
            <person name="Buettner E."/>
            <person name="Kellner H."/>
        </authorList>
    </citation>
    <scope>NUCLEOTIDE SEQUENCE [LARGE SCALE GENOMIC DNA]</scope>
    <source>
        <strain evidence="6 7">IHI B618</strain>
    </source>
</reference>
<dbReference type="GO" id="GO:0012505">
    <property type="term" value="C:endomembrane system"/>
    <property type="evidence" value="ECO:0007669"/>
    <property type="project" value="UniProtKB-SubCell"/>
</dbReference>
<evidence type="ECO:0000313" key="6">
    <source>
        <dbReference type="EMBL" id="RXW18876.1"/>
    </source>
</evidence>
<dbReference type="EMBL" id="SDEE01000235">
    <property type="protein sequence ID" value="RXW18876.1"/>
    <property type="molecule type" value="Genomic_DNA"/>
</dbReference>
<evidence type="ECO:0000256" key="4">
    <source>
        <dbReference type="ARBA" id="ARBA00023136"/>
    </source>
</evidence>
<gene>
    <name evidence="6" type="ORF">EST38_g6977</name>
</gene>
<feature type="transmembrane region" description="Helical" evidence="5">
    <location>
        <begin position="163"/>
        <end position="182"/>
    </location>
</feature>
<keyword evidence="4 5" id="KW-0472">Membrane</keyword>
<keyword evidence="2 5" id="KW-0812">Transmembrane</keyword>
<proteinExistence type="predicted"/>
<evidence type="ECO:0000256" key="1">
    <source>
        <dbReference type="ARBA" id="ARBA00004127"/>
    </source>
</evidence>
<dbReference type="Pfam" id="PF04750">
    <property type="entry name" value="Far-17a_AIG1"/>
    <property type="match status" value="1"/>
</dbReference>
<evidence type="ECO:0000256" key="2">
    <source>
        <dbReference type="ARBA" id="ARBA00022692"/>
    </source>
</evidence>
<feature type="transmembrane region" description="Helical" evidence="5">
    <location>
        <begin position="127"/>
        <end position="151"/>
    </location>
</feature>
<feature type="transmembrane region" description="Helical" evidence="5">
    <location>
        <begin position="46"/>
        <end position="67"/>
    </location>
</feature>
<protein>
    <recommendedName>
        <fullName evidence="8">FAR-17a/AIG1-like protein</fullName>
    </recommendedName>
</protein>
<evidence type="ECO:0000256" key="3">
    <source>
        <dbReference type="ARBA" id="ARBA00022989"/>
    </source>
</evidence>
<feature type="transmembrane region" description="Helical" evidence="5">
    <location>
        <begin position="79"/>
        <end position="107"/>
    </location>
</feature>
<keyword evidence="7" id="KW-1185">Reference proteome</keyword>
<feature type="transmembrane region" description="Helical" evidence="5">
    <location>
        <begin position="202"/>
        <end position="222"/>
    </location>
</feature>